<name>A0A2T3Z8J6_TRIA4</name>
<dbReference type="OrthoDB" id="2742985at2759"/>
<protein>
    <recommendedName>
        <fullName evidence="4">Cyanovirin-N domain-containing protein</fullName>
    </recommendedName>
</protein>
<dbReference type="Proteomes" id="UP000240493">
    <property type="component" value="Unassembled WGS sequence"/>
</dbReference>
<gene>
    <name evidence="2" type="ORF">M441DRAFT_27615</name>
</gene>
<evidence type="ECO:0000313" key="3">
    <source>
        <dbReference type="Proteomes" id="UP000240493"/>
    </source>
</evidence>
<dbReference type="AlphaFoldDB" id="A0A2T3Z8J6"/>
<feature type="signal peptide" evidence="1">
    <location>
        <begin position="1"/>
        <end position="20"/>
    </location>
</feature>
<sequence length="150" mass="15777">MKCSANHFLAILGFASSVAADFHILTGPCSIAPGWGGSLSDTTMACPSNYYNCDCLMNGDRAGHVISGQTPTVGIHTTGSNYFELDGMCGVGNMNFYLQGDGSWKFYIAGGDGSEQGTCYPGDNSTKNCNSFSAACSFGNILDCYSYICN</sequence>
<evidence type="ECO:0000256" key="1">
    <source>
        <dbReference type="SAM" id="SignalP"/>
    </source>
</evidence>
<keyword evidence="1" id="KW-0732">Signal</keyword>
<organism evidence="2 3">
    <name type="scientific">Trichoderma asperellum (strain ATCC 204424 / CBS 433.97 / NBRC 101777)</name>
    <dbReference type="NCBI Taxonomy" id="1042311"/>
    <lineage>
        <taxon>Eukaryota</taxon>
        <taxon>Fungi</taxon>
        <taxon>Dikarya</taxon>
        <taxon>Ascomycota</taxon>
        <taxon>Pezizomycotina</taxon>
        <taxon>Sordariomycetes</taxon>
        <taxon>Hypocreomycetidae</taxon>
        <taxon>Hypocreales</taxon>
        <taxon>Hypocreaceae</taxon>
        <taxon>Trichoderma</taxon>
    </lineage>
</organism>
<accession>A0A2T3Z8J6</accession>
<keyword evidence="3" id="KW-1185">Reference proteome</keyword>
<reference evidence="2 3" key="1">
    <citation type="submission" date="2016-07" db="EMBL/GenBank/DDBJ databases">
        <title>Multiple horizontal gene transfer events from other fungi enriched the ability of initially mycotrophic Trichoderma (Ascomycota) to feed on dead plant biomass.</title>
        <authorList>
            <consortium name="DOE Joint Genome Institute"/>
            <person name="Aerts A."/>
            <person name="Atanasova L."/>
            <person name="Chenthamara K."/>
            <person name="Zhang J."/>
            <person name="Grujic M."/>
            <person name="Henrissat B."/>
            <person name="Kuo A."/>
            <person name="Salamov A."/>
            <person name="Lipzen A."/>
            <person name="Labutti K."/>
            <person name="Barry K."/>
            <person name="Miao Y."/>
            <person name="Rahimi M.J."/>
            <person name="Shen Q."/>
            <person name="Grigoriev I.V."/>
            <person name="Kubicek C.P."/>
            <person name="Druzhinina I.S."/>
        </authorList>
    </citation>
    <scope>NUCLEOTIDE SEQUENCE [LARGE SCALE GENOMIC DNA]</scope>
    <source>
        <strain evidence="2 3">CBS 433.97</strain>
    </source>
</reference>
<proteinExistence type="predicted"/>
<evidence type="ECO:0008006" key="4">
    <source>
        <dbReference type="Google" id="ProtNLM"/>
    </source>
</evidence>
<dbReference type="EMBL" id="KZ679262">
    <property type="protein sequence ID" value="PTB41128.1"/>
    <property type="molecule type" value="Genomic_DNA"/>
</dbReference>
<evidence type="ECO:0000313" key="2">
    <source>
        <dbReference type="EMBL" id="PTB41128.1"/>
    </source>
</evidence>
<feature type="chain" id="PRO_5015592133" description="Cyanovirin-N domain-containing protein" evidence="1">
    <location>
        <begin position="21"/>
        <end position="150"/>
    </location>
</feature>